<dbReference type="SUPFAM" id="SSF54565">
    <property type="entry name" value="Ribosomal protein S16"/>
    <property type="match status" value="1"/>
</dbReference>
<dbReference type="GO" id="GO:0032543">
    <property type="term" value="P:mitochondrial translation"/>
    <property type="evidence" value="ECO:0007669"/>
    <property type="project" value="TreeGrafter"/>
</dbReference>
<organism evidence="4 5">
    <name type="scientific">Hondaea fermentalgiana</name>
    <dbReference type="NCBI Taxonomy" id="2315210"/>
    <lineage>
        <taxon>Eukaryota</taxon>
        <taxon>Sar</taxon>
        <taxon>Stramenopiles</taxon>
        <taxon>Bigyra</taxon>
        <taxon>Labyrinthulomycetes</taxon>
        <taxon>Thraustochytrida</taxon>
        <taxon>Thraustochytriidae</taxon>
        <taxon>Hondaea</taxon>
    </lineage>
</organism>
<dbReference type="NCBIfam" id="TIGR00002">
    <property type="entry name" value="S16"/>
    <property type="match status" value="1"/>
</dbReference>
<dbReference type="Gene3D" id="3.30.1320.10">
    <property type="match status" value="1"/>
</dbReference>
<dbReference type="HAMAP" id="MF_00385">
    <property type="entry name" value="Ribosomal_bS16"/>
    <property type="match status" value="1"/>
</dbReference>
<protein>
    <submittedName>
        <fullName evidence="4">30S ribosomal protein S16, chloroplastic</fullName>
    </submittedName>
</protein>
<keyword evidence="5" id="KW-1185">Reference proteome</keyword>
<dbReference type="Proteomes" id="UP000241890">
    <property type="component" value="Unassembled WGS sequence"/>
</dbReference>
<dbReference type="GO" id="GO:0005739">
    <property type="term" value="C:mitochondrion"/>
    <property type="evidence" value="ECO:0007669"/>
    <property type="project" value="GOC"/>
</dbReference>
<name>A0A2R5G5S4_9STRA</name>
<reference evidence="4 5" key="1">
    <citation type="submission" date="2017-12" db="EMBL/GenBank/DDBJ databases">
        <title>Sequencing, de novo assembly and annotation of complete genome of a new Thraustochytrid species, strain FCC1311.</title>
        <authorList>
            <person name="Sedici K."/>
            <person name="Godart F."/>
            <person name="Aiese Cigliano R."/>
            <person name="Sanseverino W."/>
            <person name="Barakat M."/>
            <person name="Ortet P."/>
            <person name="Marechal E."/>
            <person name="Cagnac O."/>
            <person name="Amato A."/>
        </authorList>
    </citation>
    <scope>NUCLEOTIDE SEQUENCE [LARGE SCALE GENOMIC DNA]</scope>
</reference>
<accession>A0A2R5G5S4</accession>
<dbReference type="Pfam" id="PF00886">
    <property type="entry name" value="Ribosomal_S16"/>
    <property type="match status" value="1"/>
</dbReference>
<keyword evidence="3" id="KW-0687">Ribonucleoprotein</keyword>
<evidence type="ECO:0000256" key="1">
    <source>
        <dbReference type="ARBA" id="ARBA00006668"/>
    </source>
</evidence>
<dbReference type="InterPro" id="IPR000307">
    <property type="entry name" value="Ribosomal_bS16"/>
</dbReference>
<dbReference type="InParanoid" id="A0A2R5G5S4"/>
<comment type="caution">
    <text evidence="4">The sequence shown here is derived from an EMBL/GenBank/DDBJ whole genome shotgun (WGS) entry which is preliminary data.</text>
</comment>
<dbReference type="GO" id="GO:0015935">
    <property type="term" value="C:small ribosomal subunit"/>
    <property type="evidence" value="ECO:0007669"/>
    <property type="project" value="TreeGrafter"/>
</dbReference>
<evidence type="ECO:0000313" key="5">
    <source>
        <dbReference type="Proteomes" id="UP000241890"/>
    </source>
</evidence>
<evidence type="ECO:0000256" key="2">
    <source>
        <dbReference type="ARBA" id="ARBA00022980"/>
    </source>
</evidence>
<evidence type="ECO:0000256" key="3">
    <source>
        <dbReference type="ARBA" id="ARBA00023274"/>
    </source>
</evidence>
<dbReference type="InterPro" id="IPR023803">
    <property type="entry name" value="Ribosomal_bS16_dom_sf"/>
</dbReference>
<proteinExistence type="inferred from homology"/>
<dbReference type="PANTHER" id="PTHR12919:SF20">
    <property type="entry name" value="SMALL RIBOSOMAL SUBUNIT PROTEIN BS16M"/>
    <property type="match status" value="1"/>
</dbReference>
<dbReference type="PANTHER" id="PTHR12919">
    <property type="entry name" value="30S RIBOSOMAL PROTEIN S16"/>
    <property type="match status" value="1"/>
</dbReference>
<evidence type="ECO:0000313" key="4">
    <source>
        <dbReference type="EMBL" id="GBG26386.1"/>
    </source>
</evidence>
<gene>
    <name evidence="4" type="ORF">FCC1311_026072</name>
</gene>
<dbReference type="OrthoDB" id="407221at2759"/>
<sequence length="118" mass="13464">MPVKLRLQRFGQRNLPYYRIVAANSRSPRDGKFLQIVGTYNPVPDKNGLKEVRINEKAAKYWLSEGAIPSERVAYLLGEYGLTPRIPQRFSANKILSKKEIKEHGQDPVLICKKLGLL</sequence>
<dbReference type="AlphaFoldDB" id="A0A2R5G5S4"/>
<comment type="similarity">
    <text evidence="1">Belongs to the bacterial ribosomal protein bS16 family.</text>
</comment>
<keyword evidence="2 4" id="KW-0689">Ribosomal protein</keyword>
<dbReference type="EMBL" id="BEYU01000020">
    <property type="protein sequence ID" value="GBG26386.1"/>
    <property type="molecule type" value="Genomic_DNA"/>
</dbReference>
<dbReference type="GO" id="GO:0003735">
    <property type="term" value="F:structural constituent of ribosome"/>
    <property type="evidence" value="ECO:0007669"/>
    <property type="project" value="InterPro"/>
</dbReference>